<dbReference type="GO" id="GO:0005829">
    <property type="term" value="C:cytosol"/>
    <property type="evidence" value="ECO:0007669"/>
    <property type="project" value="TreeGrafter"/>
</dbReference>
<dbReference type="Gene3D" id="3.30.1330.10">
    <property type="entry name" value="PurM-like, N-terminal domain"/>
    <property type="match status" value="1"/>
</dbReference>
<dbReference type="PANTHER" id="PTHR10520">
    <property type="entry name" value="TRIFUNCTIONAL PURINE BIOSYNTHETIC PROTEIN ADENOSINE-3-RELATED"/>
    <property type="match status" value="1"/>
</dbReference>
<dbReference type="AlphaFoldDB" id="T1B7A4"/>
<dbReference type="GO" id="GO:0006189">
    <property type="term" value="P:'de novo' IMP biosynthetic process"/>
    <property type="evidence" value="ECO:0007669"/>
    <property type="project" value="InterPro"/>
</dbReference>
<proteinExistence type="predicted"/>
<sequence>RKEIGEFVNTLIRQFKFKREDFRTIGPMGGFTSLIDLGNIAVAMNTDGVGTKTIIAEEVSKWESIGTDCIAMNVNDTITVGAEPIAMVDYISLRKPDIEVARQLGIGLNVGAQISNISLIGGETH</sequence>
<dbReference type="GO" id="GO:0046084">
    <property type="term" value="P:adenine biosynthetic process"/>
    <property type="evidence" value="ECO:0007669"/>
    <property type="project" value="TreeGrafter"/>
</dbReference>
<name>T1B7A4_9ZZZZ</name>
<dbReference type="PANTHER" id="PTHR10520:SF12">
    <property type="entry name" value="TRIFUNCTIONAL PURINE BIOSYNTHETIC PROTEIN ADENOSINE-3"/>
    <property type="match status" value="1"/>
</dbReference>
<feature type="domain" description="PurM-like N-terminal" evidence="1">
    <location>
        <begin position="36"/>
        <end position="125"/>
    </location>
</feature>
<comment type="caution">
    <text evidence="2">The sequence shown here is derived from an EMBL/GenBank/DDBJ whole genome shotgun (WGS) entry which is preliminary data.</text>
</comment>
<dbReference type="EMBL" id="AUZX01006336">
    <property type="protein sequence ID" value="EQD64353.1"/>
    <property type="molecule type" value="Genomic_DNA"/>
</dbReference>
<evidence type="ECO:0000259" key="1">
    <source>
        <dbReference type="Pfam" id="PF00586"/>
    </source>
</evidence>
<organism evidence="2">
    <name type="scientific">mine drainage metagenome</name>
    <dbReference type="NCBI Taxonomy" id="410659"/>
    <lineage>
        <taxon>unclassified sequences</taxon>
        <taxon>metagenomes</taxon>
        <taxon>ecological metagenomes</taxon>
    </lineage>
</organism>
<dbReference type="GO" id="GO:0004641">
    <property type="term" value="F:phosphoribosylformylglycinamidine cyclo-ligase activity"/>
    <property type="evidence" value="ECO:0007669"/>
    <property type="project" value="InterPro"/>
</dbReference>
<dbReference type="SUPFAM" id="SSF55326">
    <property type="entry name" value="PurM N-terminal domain-like"/>
    <property type="match status" value="1"/>
</dbReference>
<dbReference type="Pfam" id="PF00586">
    <property type="entry name" value="AIRS"/>
    <property type="match status" value="1"/>
</dbReference>
<evidence type="ECO:0000313" key="2">
    <source>
        <dbReference type="EMBL" id="EQD64353.1"/>
    </source>
</evidence>
<dbReference type="InterPro" id="IPR036921">
    <property type="entry name" value="PurM-like_N_sf"/>
</dbReference>
<dbReference type="InterPro" id="IPR016188">
    <property type="entry name" value="PurM-like_N"/>
</dbReference>
<dbReference type="InterPro" id="IPR004733">
    <property type="entry name" value="PurM_cligase"/>
</dbReference>
<reference evidence="2" key="2">
    <citation type="journal article" date="2014" name="ISME J.">
        <title>Microbial stratification in low pH oxic and suboxic macroscopic growths along an acid mine drainage.</title>
        <authorList>
            <person name="Mendez-Garcia C."/>
            <person name="Mesa V."/>
            <person name="Sprenger R.R."/>
            <person name="Richter M."/>
            <person name="Diez M.S."/>
            <person name="Solano J."/>
            <person name="Bargiela R."/>
            <person name="Golyshina O.V."/>
            <person name="Manteca A."/>
            <person name="Ramos J.L."/>
            <person name="Gallego J.R."/>
            <person name="Llorente I."/>
            <person name="Martins Dos Santos V.A."/>
            <person name="Jensen O.N."/>
            <person name="Pelaez A.I."/>
            <person name="Sanchez J."/>
            <person name="Ferrer M."/>
        </authorList>
    </citation>
    <scope>NUCLEOTIDE SEQUENCE</scope>
</reference>
<gene>
    <name evidence="2" type="ORF">B1A_08901</name>
</gene>
<accession>T1B7A4</accession>
<protein>
    <submittedName>
        <fullName evidence="2">Phosphoribosylaminoimidazole synthetase</fullName>
    </submittedName>
</protein>
<reference evidence="2" key="1">
    <citation type="submission" date="2013-08" db="EMBL/GenBank/DDBJ databases">
        <authorList>
            <person name="Mendez C."/>
            <person name="Richter M."/>
            <person name="Ferrer M."/>
            <person name="Sanchez J."/>
        </authorList>
    </citation>
    <scope>NUCLEOTIDE SEQUENCE</scope>
</reference>
<feature type="non-terminal residue" evidence="2">
    <location>
        <position position="1"/>
    </location>
</feature>
<dbReference type="GO" id="GO:0004637">
    <property type="term" value="F:phosphoribosylamine-glycine ligase activity"/>
    <property type="evidence" value="ECO:0007669"/>
    <property type="project" value="TreeGrafter"/>
</dbReference>